<dbReference type="InterPro" id="IPR036291">
    <property type="entry name" value="NAD(P)-bd_dom_sf"/>
</dbReference>
<dbReference type="AlphaFoldDB" id="A0A2I0V0T5"/>
<dbReference type="NCBIfam" id="NF009389">
    <property type="entry name" value="PRK12748.1"/>
    <property type="match status" value="1"/>
</dbReference>
<dbReference type="PROSITE" id="PS00061">
    <property type="entry name" value="ADH_SHORT"/>
    <property type="match status" value="1"/>
</dbReference>
<evidence type="ECO:0000313" key="3">
    <source>
        <dbReference type="Proteomes" id="UP000234956"/>
    </source>
</evidence>
<dbReference type="PRINTS" id="PR00080">
    <property type="entry name" value="SDRFAMILY"/>
</dbReference>
<dbReference type="InterPro" id="IPR050259">
    <property type="entry name" value="SDR"/>
</dbReference>
<dbReference type="InterPro" id="IPR020904">
    <property type="entry name" value="Sc_DH/Rdtase_CS"/>
</dbReference>
<comment type="similarity">
    <text evidence="1">Belongs to the short-chain dehydrogenases/reductases (SDR) family.</text>
</comment>
<dbReference type="PANTHER" id="PTHR42879">
    <property type="entry name" value="3-OXOACYL-(ACYL-CARRIER-PROTEIN) REDUCTASE"/>
    <property type="match status" value="1"/>
</dbReference>
<sequence length="247" mass="26928">MNKMAIVTGASHPRDIGTAICRRLAADGVNIFFTHWQADPAWIDEFQMEIESMRVSCEDMTIDLSNPLAAQTICQKVVEKLGVPSILVNNAAHSAQDGYLKLDALTLDQHYAVNMRSTFLLSVEFARLWKKANLKAGRIINMTSGQDLGPMVGELAYVSTKGAISAFTRSLAQELAPLDITVNAVNPGPTDSTWMNDGIRTHLLPKFPLGRIGTPDDVAKTISFLASEEATWITGQIIHSEGGFLRG</sequence>
<dbReference type="PANTHER" id="PTHR42879:SF2">
    <property type="entry name" value="3-OXOACYL-[ACYL-CARRIER-PROTEIN] REDUCTASE FABG"/>
    <property type="match status" value="1"/>
</dbReference>
<gene>
    <name evidence="2" type="ORF">CRI88_12840</name>
</gene>
<dbReference type="EMBL" id="PDFK01000003">
    <property type="protein sequence ID" value="PKU51876.1"/>
    <property type="molecule type" value="Genomic_DNA"/>
</dbReference>
<evidence type="ECO:0000313" key="2">
    <source>
        <dbReference type="EMBL" id="PKU51876.1"/>
    </source>
</evidence>
<name>A0A2I0V0T5_9BACI</name>
<accession>A0A2I0V0T5</accession>
<protein>
    <submittedName>
        <fullName evidence="2">Oxidoreductase</fullName>
    </submittedName>
</protein>
<dbReference type="PRINTS" id="PR00081">
    <property type="entry name" value="GDHRDH"/>
</dbReference>
<dbReference type="Pfam" id="PF13561">
    <property type="entry name" value="adh_short_C2"/>
    <property type="match status" value="1"/>
</dbReference>
<dbReference type="CDD" id="cd05233">
    <property type="entry name" value="SDR_c"/>
    <property type="match status" value="1"/>
</dbReference>
<dbReference type="GO" id="GO:0032787">
    <property type="term" value="P:monocarboxylic acid metabolic process"/>
    <property type="evidence" value="ECO:0007669"/>
    <property type="project" value="UniProtKB-ARBA"/>
</dbReference>
<dbReference type="SUPFAM" id="SSF51735">
    <property type="entry name" value="NAD(P)-binding Rossmann-fold domains"/>
    <property type="match status" value="1"/>
</dbReference>
<organism evidence="2 3">
    <name type="scientific">Lysinibacillus fusiformis</name>
    <dbReference type="NCBI Taxonomy" id="28031"/>
    <lineage>
        <taxon>Bacteria</taxon>
        <taxon>Bacillati</taxon>
        <taxon>Bacillota</taxon>
        <taxon>Bacilli</taxon>
        <taxon>Bacillales</taxon>
        <taxon>Bacillaceae</taxon>
        <taxon>Lysinibacillus</taxon>
    </lineage>
</organism>
<proteinExistence type="inferred from homology"/>
<evidence type="ECO:0000256" key="1">
    <source>
        <dbReference type="ARBA" id="ARBA00006484"/>
    </source>
</evidence>
<dbReference type="Gene3D" id="3.40.50.720">
    <property type="entry name" value="NAD(P)-binding Rossmann-like Domain"/>
    <property type="match status" value="1"/>
</dbReference>
<reference evidence="2 3" key="1">
    <citation type="submission" date="2017-10" db="EMBL/GenBank/DDBJ databases">
        <title>Draft genome of Lysinibacillus fusiformis strain Juneja, a laboratory-derived pathogen of Drosophila melanogaster.</title>
        <authorList>
            <person name="Smith B.R."/>
            <person name="Unckless R.L."/>
        </authorList>
    </citation>
    <scope>NUCLEOTIDE SEQUENCE [LARGE SCALE GENOMIC DNA]</scope>
    <source>
        <strain evidence="2 3">Juneja</strain>
    </source>
</reference>
<dbReference type="InterPro" id="IPR002347">
    <property type="entry name" value="SDR_fam"/>
</dbReference>
<dbReference type="Proteomes" id="UP000234956">
    <property type="component" value="Unassembled WGS sequence"/>
</dbReference>
<comment type="caution">
    <text evidence="2">The sequence shown here is derived from an EMBL/GenBank/DDBJ whole genome shotgun (WGS) entry which is preliminary data.</text>
</comment>